<accession>A0A7D9DVL5</accession>
<dbReference type="AlphaFoldDB" id="A0A7D9DVL5"/>
<dbReference type="EMBL" id="CACRXK020002479">
    <property type="protein sequence ID" value="CAB3994511.1"/>
    <property type="molecule type" value="Genomic_DNA"/>
</dbReference>
<sequence>ELCDHATLKQLFHNFIIAQSEAAAQECPQNARWIGWQMRYIKPKPTYREWLINLLRLVTPRDDLNPTGLEIINDIYYQGSVKSCTRSVSGEDSRRSHVQGFDQEMLKGNEWVAFFHNIENRTDLMKMAVNFFKSEDGKK</sequence>
<keyword evidence="2" id="KW-1185">Reference proteome</keyword>
<protein>
    <submittedName>
        <fullName evidence="1">Uncharacterized protein</fullName>
    </submittedName>
</protein>
<evidence type="ECO:0000313" key="1">
    <source>
        <dbReference type="EMBL" id="CAB3994511.1"/>
    </source>
</evidence>
<dbReference type="Proteomes" id="UP001152795">
    <property type="component" value="Unassembled WGS sequence"/>
</dbReference>
<proteinExistence type="predicted"/>
<reference evidence="1" key="1">
    <citation type="submission" date="2020-04" db="EMBL/GenBank/DDBJ databases">
        <authorList>
            <person name="Alioto T."/>
            <person name="Alioto T."/>
            <person name="Gomez Garrido J."/>
        </authorList>
    </citation>
    <scope>NUCLEOTIDE SEQUENCE</scope>
    <source>
        <strain evidence="1">A484AB</strain>
    </source>
</reference>
<gene>
    <name evidence="1" type="ORF">PACLA_8A042285</name>
</gene>
<organism evidence="1 2">
    <name type="scientific">Paramuricea clavata</name>
    <name type="common">Red gorgonian</name>
    <name type="synonym">Violescent sea-whip</name>
    <dbReference type="NCBI Taxonomy" id="317549"/>
    <lineage>
        <taxon>Eukaryota</taxon>
        <taxon>Metazoa</taxon>
        <taxon>Cnidaria</taxon>
        <taxon>Anthozoa</taxon>
        <taxon>Octocorallia</taxon>
        <taxon>Malacalcyonacea</taxon>
        <taxon>Plexauridae</taxon>
        <taxon>Paramuricea</taxon>
    </lineage>
</organism>
<name>A0A7D9DVL5_PARCT</name>
<comment type="caution">
    <text evidence="1">The sequence shown here is derived from an EMBL/GenBank/DDBJ whole genome shotgun (WGS) entry which is preliminary data.</text>
</comment>
<evidence type="ECO:0000313" key="2">
    <source>
        <dbReference type="Proteomes" id="UP001152795"/>
    </source>
</evidence>
<feature type="non-terminal residue" evidence="1">
    <location>
        <position position="1"/>
    </location>
</feature>